<feature type="transmembrane region" description="Helical" evidence="5">
    <location>
        <begin position="269"/>
        <end position="291"/>
    </location>
</feature>
<feature type="domain" description="Major facilitator superfamily (MFS) profile" evidence="6">
    <location>
        <begin position="28"/>
        <end position="438"/>
    </location>
</feature>
<feature type="transmembrane region" description="Helical" evidence="5">
    <location>
        <begin position="123"/>
        <end position="144"/>
    </location>
</feature>
<evidence type="ECO:0000256" key="5">
    <source>
        <dbReference type="SAM" id="Phobius"/>
    </source>
</evidence>
<gene>
    <name evidence="7" type="ORF">FBZ93_1203</name>
</gene>
<dbReference type="RefSeq" id="WP_246667789.1">
    <property type="nucleotide sequence ID" value="NZ_VITY01000020.1"/>
</dbReference>
<feature type="transmembrane region" description="Helical" evidence="5">
    <location>
        <begin position="62"/>
        <end position="87"/>
    </location>
</feature>
<dbReference type="GO" id="GO:0022857">
    <property type="term" value="F:transmembrane transporter activity"/>
    <property type="evidence" value="ECO:0007669"/>
    <property type="project" value="InterPro"/>
</dbReference>
<dbReference type="AlphaFoldDB" id="A0A560KWW7"/>
<reference evidence="7 8" key="1">
    <citation type="submission" date="2019-06" db="EMBL/GenBank/DDBJ databases">
        <title>Genomic Encyclopedia of Type Strains, Phase IV (KMG-V): Genome sequencing to study the core and pangenomes of soil and plant-associated prokaryotes.</title>
        <authorList>
            <person name="Whitman W."/>
        </authorList>
    </citation>
    <scope>NUCLEOTIDE SEQUENCE [LARGE SCALE GENOMIC DNA]</scope>
    <source>
        <strain evidence="7 8">BR 10355</strain>
    </source>
</reference>
<dbReference type="SUPFAM" id="SSF103473">
    <property type="entry name" value="MFS general substrate transporter"/>
    <property type="match status" value="1"/>
</dbReference>
<feature type="transmembrane region" description="Helical" evidence="5">
    <location>
        <begin position="303"/>
        <end position="325"/>
    </location>
</feature>
<sequence length="438" mass="44556">MANAHVGAHRPPVVGTHTPPQAARQSPALTRDLELLFAAAVGVIVLPLYAPQPLIDLIGSSLGFSLGAASLIAMTPMLGYATGLVLLVPLIDILENRRVILLTLLVDVVALAGAAAAPSVALFLLAAFAGGCTTSAIQMVVPVAASRADEAQRGRVIGNVMSGLMIGILLSRPIASLGAAAFGWRGAYTIDAIAVALIVVALQRVLPRRQPAVGVTYGALIASLWMLPVKEPVLRRRALYQGLCMGAFGIFWTAVALRLAAPPFGLGPVGIALFALAGVGGAVVAPIAGWAGDRGWTMRATRLAHATVIAALFLAGAAGAGWFGFDPAVRPVLSLGLLAAAAVALDFGVIGDQTLGRRAVHLACTQASGRLNGLYTGLFFVGGSAGSALAGMAWVEGGWTLVCAVGLGCVALALALTSIQQSDDGPRTSDETTCRSDG</sequence>
<feature type="transmembrane region" description="Helical" evidence="5">
    <location>
        <begin position="156"/>
        <end position="175"/>
    </location>
</feature>
<feature type="transmembrane region" description="Helical" evidence="5">
    <location>
        <begin position="399"/>
        <end position="419"/>
    </location>
</feature>
<evidence type="ECO:0000313" key="8">
    <source>
        <dbReference type="Proteomes" id="UP000321304"/>
    </source>
</evidence>
<dbReference type="Gene3D" id="1.20.1250.20">
    <property type="entry name" value="MFS general substrate transporter like domains"/>
    <property type="match status" value="1"/>
</dbReference>
<accession>A0A560KWW7</accession>
<protein>
    <submittedName>
        <fullName evidence="7">Putative MFS family arabinose efflux permease</fullName>
    </submittedName>
</protein>
<evidence type="ECO:0000259" key="6">
    <source>
        <dbReference type="PROSITE" id="PS50850"/>
    </source>
</evidence>
<name>A0A560KWW7_9BRAD</name>
<keyword evidence="2 5" id="KW-1133">Transmembrane helix</keyword>
<evidence type="ECO:0000256" key="3">
    <source>
        <dbReference type="ARBA" id="ARBA00023136"/>
    </source>
</evidence>
<organism evidence="7 8">
    <name type="scientific">Bradyrhizobium macuxiense</name>
    <dbReference type="NCBI Taxonomy" id="1755647"/>
    <lineage>
        <taxon>Bacteria</taxon>
        <taxon>Pseudomonadati</taxon>
        <taxon>Pseudomonadota</taxon>
        <taxon>Alphaproteobacteria</taxon>
        <taxon>Hyphomicrobiales</taxon>
        <taxon>Nitrobacteraceae</taxon>
        <taxon>Bradyrhizobium</taxon>
    </lineage>
</organism>
<feature type="transmembrane region" description="Helical" evidence="5">
    <location>
        <begin position="238"/>
        <end position="257"/>
    </location>
</feature>
<dbReference type="Proteomes" id="UP000321304">
    <property type="component" value="Unassembled WGS sequence"/>
</dbReference>
<proteinExistence type="predicted"/>
<dbReference type="CDD" id="cd17324">
    <property type="entry name" value="MFS_NepI_like"/>
    <property type="match status" value="1"/>
</dbReference>
<keyword evidence="3 5" id="KW-0472">Membrane</keyword>
<feature type="transmembrane region" description="Helical" evidence="5">
    <location>
        <begin position="33"/>
        <end position="50"/>
    </location>
</feature>
<dbReference type="PANTHER" id="PTHR42910:SF1">
    <property type="entry name" value="MAJOR FACILITATOR SUPERFAMILY (MFS) PROFILE DOMAIN-CONTAINING PROTEIN"/>
    <property type="match status" value="1"/>
</dbReference>
<evidence type="ECO:0000256" key="1">
    <source>
        <dbReference type="ARBA" id="ARBA00022692"/>
    </source>
</evidence>
<dbReference type="EMBL" id="VITY01000020">
    <property type="protein sequence ID" value="TWB87705.1"/>
    <property type="molecule type" value="Genomic_DNA"/>
</dbReference>
<dbReference type="Pfam" id="PF07690">
    <property type="entry name" value="MFS_1"/>
    <property type="match status" value="1"/>
</dbReference>
<keyword evidence="1 5" id="KW-0812">Transmembrane</keyword>
<evidence type="ECO:0000256" key="4">
    <source>
        <dbReference type="SAM" id="MobiDB-lite"/>
    </source>
</evidence>
<dbReference type="InterPro" id="IPR020846">
    <property type="entry name" value="MFS_dom"/>
</dbReference>
<feature type="transmembrane region" description="Helical" evidence="5">
    <location>
        <begin position="181"/>
        <end position="202"/>
    </location>
</feature>
<keyword evidence="8" id="KW-1185">Reference proteome</keyword>
<dbReference type="InterPro" id="IPR036259">
    <property type="entry name" value="MFS_trans_sf"/>
</dbReference>
<feature type="transmembrane region" description="Helical" evidence="5">
    <location>
        <begin position="331"/>
        <end position="350"/>
    </location>
</feature>
<dbReference type="InterPro" id="IPR011701">
    <property type="entry name" value="MFS"/>
</dbReference>
<comment type="caution">
    <text evidence="7">The sequence shown here is derived from an EMBL/GenBank/DDBJ whole genome shotgun (WGS) entry which is preliminary data.</text>
</comment>
<feature type="transmembrane region" description="Helical" evidence="5">
    <location>
        <begin position="371"/>
        <end position="393"/>
    </location>
</feature>
<evidence type="ECO:0000256" key="2">
    <source>
        <dbReference type="ARBA" id="ARBA00022989"/>
    </source>
</evidence>
<dbReference type="PROSITE" id="PS50850">
    <property type="entry name" value="MFS"/>
    <property type="match status" value="1"/>
</dbReference>
<feature type="transmembrane region" description="Helical" evidence="5">
    <location>
        <begin position="99"/>
        <end position="117"/>
    </location>
</feature>
<feature type="region of interest" description="Disordered" evidence="4">
    <location>
        <begin position="1"/>
        <end position="23"/>
    </location>
</feature>
<evidence type="ECO:0000313" key="7">
    <source>
        <dbReference type="EMBL" id="TWB87705.1"/>
    </source>
</evidence>
<dbReference type="PANTHER" id="PTHR42910">
    <property type="entry name" value="TRANSPORTER SCO4007-RELATED"/>
    <property type="match status" value="1"/>
</dbReference>